<feature type="region of interest" description="Actin-binding" evidence="6">
    <location>
        <begin position="600"/>
        <end position="622"/>
    </location>
</feature>
<accession>F0Y7V6</accession>
<dbReference type="Pfam" id="PF00063">
    <property type="entry name" value="Myosin_head"/>
    <property type="match status" value="1"/>
</dbReference>
<protein>
    <recommendedName>
        <fullName evidence="8">Myosin motor domain-containing protein</fullName>
    </recommendedName>
</protein>
<dbReference type="InterPro" id="IPR027417">
    <property type="entry name" value="P-loop_NTPase"/>
</dbReference>
<dbReference type="Gene3D" id="1.10.10.820">
    <property type="match status" value="1"/>
</dbReference>
<dbReference type="OrthoDB" id="6108017at2759"/>
<dbReference type="PANTHER" id="PTHR13140:SF706">
    <property type="entry name" value="DILUTE CLASS UNCONVENTIONAL MYOSIN, ISOFORM C"/>
    <property type="match status" value="1"/>
</dbReference>
<feature type="region of interest" description="Disordered" evidence="7">
    <location>
        <begin position="1"/>
        <end position="62"/>
    </location>
</feature>
<dbReference type="KEGG" id="aaf:AURANDRAFT_26057"/>
<dbReference type="InParanoid" id="F0Y7V6"/>
<dbReference type="Gene3D" id="6.20.240.20">
    <property type="match status" value="1"/>
</dbReference>
<dbReference type="PRINTS" id="PR00193">
    <property type="entry name" value="MYOSINHEAVY"/>
</dbReference>
<keyword evidence="3 6" id="KW-0518">Myosin</keyword>
<dbReference type="SUPFAM" id="SSF52540">
    <property type="entry name" value="P-loop containing nucleoside triphosphate hydrolases"/>
    <property type="match status" value="1"/>
</dbReference>
<organism evidence="10">
    <name type="scientific">Aureococcus anophagefferens</name>
    <name type="common">Harmful bloom alga</name>
    <dbReference type="NCBI Taxonomy" id="44056"/>
    <lineage>
        <taxon>Eukaryota</taxon>
        <taxon>Sar</taxon>
        <taxon>Stramenopiles</taxon>
        <taxon>Ochrophyta</taxon>
        <taxon>Pelagophyceae</taxon>
        <taxon>Pelagomonadales</taxon>
        <taxon>Pelagomonadaceae</taxon>
        <taxon>Aureococcus</taxon>
    </lineage>
</organism>
<dbReference type="Gene3D" id="1.20.120.720">
    <property type="entry name" value="Myosin VI head, motor domain, U50 subdomain"/>
    <property type="match status" value="1"/>
</dbReference>
<keyword evidence="4 6" id="KW-0505">Motor protein</keyword>
<comment type="similarity">
    <text evidence="6">Belongs to the TRAFAC class myosin-kinesin ATPase superfamily. Myosin family.</text>
</comment>
<gene>
    <name evidence="9" type="ORF">AURANDRAFT_26057</name>
</gene>
<evidence type="ECO:0000256" key="7">
    <source>
        <dbReference type="SAM" id="MobiDB-lite"/>
    </source>
</evidence>
<dbReference type="eggNOG" id="KOG4229">
    <property type="taxonomic scope" value="Eukaryota"/>
</dbReference>
<reference evidence="9 10" key="1">
    <citation type="journal article" date="2011" name="Proc. Natl. Acad. Sci. U.S.A.">
        <title>Niche of harmful alga Aureococcus anophagefferens revealed through ecogenomics.</title>
        <authorList>
            <person name="Gobler C.J."/>
            <person name="Berry D.L."/>
            <person name="Dyhrman S.T."/>
            <person name="Wilhelm S.W."/>
            <person name="Salamov A."/>
            <person name="Lobanov A.V."/>
            <person name="Zhang Y."/>
            <person name="Collier J.L."/>
            <person name="Wurch L.L."/>
            <person name="Kustka A.B."/>
            <person name="Dill B.D."/>
            <person name="Shah M."/>
            <person name="VerBerkmoes N.C."/>
            <person name="Kuo A."/>
            <person name="Terry A."/>
            <person name="Pangilinan J."/>
            <person name="Lindquist E.A."/>
            <person name="Lucas S."/>
            <person name="Paulsen I.T."/>
            <person name="Hattenrath-Lehmann T.K."/>
            <person name="Talmage S.C."/>
            <person name="Walker E.A."/>
            <person name="Koch F."/>
            <person name="Burson A.M."/>
            <person name="Marcoval M.A."/>
            <person name="Tang Y.Z."/>
            <person name="Lecleir G.R."/>
            <person name="Coyne K.J."/>
            <person name="Berg G.M."/>
            <person name="Bertrand E.M."/>
            <person name="Saito M.A."/>
            <person name="Gladyshev V.N."/>
            <person name="Grigoriev I.V."/>
        </authorList>
    </citation>
    <scope>NUCLEOTIDE SEQUENCE [LARGE SCALE GENOMIC DNA]</scope>
    <source>
        <strain evidence="10">CCMP 1984</strain>
    </source>
</reference>
<dbReference type="AlphaFoldDB" id="F0Y7V6"/>
<dbReference type="FunFam" id="1.10.10.820:FF:000001">
    <property type="entry name" value="Myosin heavy chain"/>
    <property type="match status" value="1"/>
</dbReference>
<evidence type="ECO:0000313" key="9">
    <source>
        <dbReference type="EMBL" id="EGB08826.1"/>
    </source>
</evidence>
<keyword evidence="5 6" id="KW-0009">Actin-binding</keyword>
<evidence type="ECO:0000256" key="1">
    <source>
        <dbReference type="ARBA" id="ARBA00022741"/>
    </source>
</evidence>
<feature type="binding site" evidence="6">
    <location>
        <begin position="129"/>
        <end position="136"/>
    </location>
    <ligand>
        <name>ATP</name>
        <dbReference type="ChEBI" id="CHEBI:30616"/>
    </ligand>
</feature>
<dbReference type="SMART" id="SM00242">
    <property type="entry name" value="MYSc"/>
    <property type="match status" value="1"/>
</dbReference>
<proteinExistence type="inferred from homology"/>
<keyword evidence="1 6" id="KW-0547">Nucleotide-binding</keyword>
<feature type="non-terminal residue" evidence="9">
    <location>
        <position position="717"/>
    </location>
</feature>
<dbReference type="GeneID" id="20220144"/>
<evidence type="ECO:0000256" key="6">
    <source>
        <dbReference type="PROSITE-ProRule" id="PRU00782"/>
    </source>
</evidence>
<dbReference type="Gene3D" id="3.40.850.10">
    <property type="entry name" value="Kinesin motor domain"/>
    <property type="match status" value="1"/>
</dbReference>
<dbReference type="GO" id="GO:0005737">
    <property type="term" value="C:cytoplasm"/>
    <property type="evidence" value="ECO:0007669"/>
    <property type="project" value="TreeGrafter"/>
</dbReference>
<name>F0Y7V6_AURAN</name>
<evidence type="ECO:0000259" key="8">
    <source>
        <dbReference type="PROSITE" id="PS51456"/>
    </source>
</evidence>
<dbReference type="GO" id="GO:0051015">
    <property type="term" value="F:actin filament binding"/>
    <property type="evidence" value="ECO:0007669"/>
    <property type="project" value="TreeGrafter"/>
</dbReference>
<dbReference type="RefSeq" id="XP_009036804.1">
    <property type="nucleotide sequence ID" value="XM_009038556.1"/>
</dbReference>
<evidence type="ECO:0000256" key="5">
    <source>
        <dbReference type="ARBA" id="ARBA00023203"/>
    </source>
</evidence>
<feature type="domain" description="Myosin motor" evidence="8">
    <location>
        <begin position="71"/>
        <end position="717"/>
    </location>
</feature>
<dbReference type="OMA" id="MTYGDIG"/>
<dbReference type="EMBL" id="GL833127">
    <property type="protein sequence ID" value="EGB08826.1"/>
    <property type="molecule type" value="Genomic_DNA"/>
</dbReference>
<dbReference type="PANTHER" id="PTHR13140">
    <property type="entry name" value="MYOSIN"/>
    <property type="match status" value="1"/>
</dbReference>
<dbReference type="GO" id="GO:0016020">
    <property type="term" value="C:membrane"/>
    <property type="evidence" value="ECO:0007669"/>
    <property type="project" value="TreeGrafter"/>
</dbReference>
<dbReference type="Proteomes" id="UP000002729">
    <property type="component" value="Unassembled WGS sequence"/>
</dbReference>
<feature type="compositionally biased region" description="Low complexity" evidence="7">
    <location>
        <begin position="1"/>
        <end position="13"/>
    </location>
</feature>
<dbReference type="PROSITE" id="PS51456">
    <property type="entry name" value="MYOSIN_MOTOR"/>
    <property type="match status" value="1"/>
</dbReference>
<dbReference type="CDD" id="cd00124">
    <property type="entry name" value="MYSc"/>
    <property type="match status" value="1"/>
</dbReference>
<evidence type="ECO:0000256" key="2">
    <source>
        <dbReference type="ARBA" id="ARBA00022840"/>
    </source>
</evidence>
<dbReference type="GO" id="GO:0000146">
    <property type="term" value="F:microfilament motor activity"/>
    <property type="evidence" value="ECO:0007669"/>
    <property type="project" value="TreeGrafter"/>
</dbReference>
<evidence type="ECO:0000256" key="3">
    <source>
        <dbReference type="ARBA" id="ARBA00023123"/>
    </source>
</evidence>
<dbReference type="GO" id="GO:0007015">
    <property type="term" value="P:actin filament organization"/>
    <property type="evidence" value="ECO:0007669"/>
    <property type="project" value="TreeGrafter"/>
</dbReference>
<dbReference type="InterPro" id="IPR001609">
    <property type="entry name" value="Myosin_head_motor_dom-like"/>
</dbReference>
<evidence type="ECO:0000313" key="10">
    <source>
        <dbReference type="Proteomes" id="UP000002729"/>
    </source>
</evidence>
<keyword evidence="2 6" id="KW-0067">ATP-binding</keyword>
<feature type="compositionally biased region" description="Low complexity" evidence="7">
    <location>
        <begin position="24"/>
        <end position="62"/>
    </location>
</feature>
<evidence type="ECO:0000256" key="4">
    <source>
        <dbReference type="ARBA" id="ARBA00023175"/>
    </source>
</evidence>
<dbReference type="GO" id="GO:0005524">
    <property type="term" value="F:ATP binding"/>
    <property type="evidence" value="ECO:0007669"/>
    <property type="project" value="UniProtKB-UniRule"/>
</dbReference>
<dbReference type="FunCoup" id="F0Y7V6">
    <property type="interactions" value="8"/>
</dbReference>
<dbReference type="InterPro" id="IPR036961">
    <property type="entry name" value="Kinesin_motor_dom_sf"/>
</dbReference>
<dbReference type="Gene3D" id="1.20.58.530">
    <property type="match status" value="1"/>
</dbReference>
<keyword evidence="10" id="KW-1185">Reference proteome</keyword>
<sequence length="717" mass="78899">MARRPAPGAVPAARAREAPRRRSTTSTRTRCSTSSAAASSRTRSTATSRASRRVPSAARRARATAARRSAILVAINPFKKLPLYTPEQMELYRDGSRGKAPHIFGIGIDQGGKRAMMAERKNQSVVISGESGAGKTVNTKLVLQFVSDVSARLSGKAKVEGEAGIEEQVLQTNPILESQGNAKTLRNNNSSRFGKLITVKFDTQGGVVGASIIDYLLEKSRVTFQAEGERNYHVFYMLIAGCKKEPKLRAALQLADPQDYHYLDQSGVTEAEGFNDEAEYEDMIRSYGTLQYSDAEKQTVFAIFAACLHASNVHFEKVAKAMEEDGSRVANPETLAVVAAMLGLDAGELEKALTSKNVGNKSVIIVSYTPAQSSATRDSMAKAIYQGLFTWTIAKCNASMDKTQDFANFAAILDIFGFESFHHNSLEQLCINLCNEKLQYFFNDFIFAQEEAAYEAEGVSVPRSDFEDNGPTLELLEKPRQGVLAMIDEEISVPRGSDASLLSKLVSKHGPHKNFEKAGPKNCPKEYNRVAFGIVHYAGMVMYDTTDFLEKNKDQLHPDVVTMLHTTTSDLVKTCLPPPPVKGGSKKKSATLCSAFKKSLAELIATLQTTEPHFVRCMKPNKEKIGGNFTSAMMLEQMRYSGLLEVCRIRKLGYPLRKDYKDFAKRYGTIVRGTKSVDELLKGLEEKGVLKAGMWAKGTTKIFMKAPQSVDLEVARE</sequence>
<dbReference type="GO" id="GO:0016459">
    <property type="term" value="C:myosin complex"/>
    <property type="evidence" value="ECO:0007669"/>
    <property type="project" value="UniProtKB-KW"/>
</dbReference>